<evidence type="ECO:0000313" key="2">
    <source>
        <dbReference type="EMBL" id="QHS93970.1"/>
    </source>
</evidence>
<evidence type="ECO:0000256" key="1">
    <source>
        <dbReference type="SAM" id="Phobius"/>
    </source>
</evidence>
<keyword evidence="1" id="KW-1133">Transmembrane helix</keyword>
<organism evidence="2">
    <name type="scientific">viral metagenome</name>
    <dbReference type="NCBI Taxonomy" id="1070528"/>
    <lineage>
        <taxon>unclassified sequences</taxon>
        <taxon>metagenomes</taxon>
        <taxon>organismal metagenomes</taxon>
    </lineage>
</organism>
<keyword evidence="1" id="KW-0812">Transmembrane</keyword>
<proteinExistence type="predicted"/>
<reference evidence="2" key="1">
    <citation type="journal article" date="2020" name="Nature">
        <title>Giant virus diversity and host interactions through global metagenomics.</title>
        <authorList>
            <person name="Schulz F."/>
            <person name="Roux S."/>
            <person name="Paez-Espino D."/>
            <person name="Jungbluth S."/>
            <person name="Walsh D.A."/>
            <person name="Denef V.J."/>
            <person name="McMahon K.D."/>
            <person name="Konstantinidis K.T."/>
            <person name="Eloe-Fadrosh E.A."/>
            <person name="Kyrpides N.C."/>
            <person name="Woyke T."/>
        </authorList>
    </citation>
    <scope>NUCLEOTIDE SEQUENCE</scope>
    <source>
        <strain evidence="2">GVMAG-M-3300018416-26</strain>
    </source>
</reference>
<feature type="transmembrane region" description="Helical" evidence="1">
    <location>
        <begin position="5"/>
        <end position="23"/>
    </location>
</feature>
<keyword evidence="1" id="KW-0472">Membrane</keyword>
<sequence>MDSTIIGACFAIMSILCCTYNLVTFKSIKTKTIYDESHVIDVAL</sequence>
<dbReference type="EMBL" id="MN739215">
    <property type="protein sequence ID" value="QHS93970.1"/>
    <property type="molecule type" value="Genomic_DNA"/>
</dbReference>
<protein>
    <submittedName>
        <fullName evidence="2">Uncharacterized protein</fullName>
    </submittedName>
</protein>
<dbReference type="AlphaFoldDB" id="A0A6C0BPI5"/>
<accession>A0A6C0BPI5</accession>
<name>A0A6C0BPI5_9ZZZZ</name>